<dbReference type="Gene3D" id="2.40.50.1020">
    <property type="entry name" value="LytTr DNA-binding domain"/>
    <property type="match status" value="1"/>
</dbReference>
<dbReference type="InterPro" id="IPR001789">
    <property type="entry name" value="Sig_transdc_resp-reg_receiver"/>
</dbReference>
<accession>A0AAW9SB60</accession>
<protein>
    <submittedName>
        <fullName evidence="4">LytTR family DNA-binding domain-containing protein</fullName>
    </submittedName>
</protein>
<organism evidence="4 5">
    <name type="scientific">Rapidithrix thailandica</name>
    <dbReference type="NCBI Taxonomy" id="413964"/>
    <lineage>
        <taxon>Bacteria</taxon>
        <taxon>Pseudomonadati</taxon>
        <taxon>Bacteroidota</taxon>
        <taxon>Cytophagia</taxon>
        <taxon>Cytophagales</taxon>
        <taxon>Flammeovirgaceae</taxon>
        <taxon>Rapidithrix</taxon>
    </lineage>
</organism>
<dbReference type="InterPro" id="IPR011006">
    <property type="entry name" value="CheY-like_superfamily"/>
</dbReference>
<evidence type="ECO:0000313" key="5">
    <source>
        <dbReference type="Proteomes" id="UP001403385"/>
    </source>
</evidence>
<evidence type="ECO:0000259" key="3">
    <source>
        <dbReference type="PROSITE" id="PS50930"/>
    </source>
</evidence>
<dbReference type="PROSITE" id="PS50930">
    <property type="entry name" value="HTH_LYTTR"/>
    <property type="match status" value="1"/>
</dbReference>
<comment type="caution">
    <text evidence="4">The sequence shown here is derived from an EMBL/GenBank/DDBJ whole genome shotgun (WGS) entry which is preliminary data.</text>
</comment>
<dbReference type="AlphaFoldDB" id="A0AAW9SB60"/>
<keyword evidence="4" id="KW-0238">DNA-binding</keyword>
<dbReference type="InterPro" id="IPR046947">
    <property type="entry name" value="LytR-like"/>
</dbReference>
<keyword evidence="5" id="KW-1185">Reference proteome</keyword>
<evidence type="ECO:0000256" key="1">
    <source>
        <dbReference type="PROSITE-ProRule" id="PRU00169"/>
    </source>
</evidence>
<proteinExistence type="predicted"/>
<dbReference type="Proteomes" id="UP001403385">
    <property type="component" value="Unassembled WGS sequence"/>
</dbReference>
<dbReference type="SUPFAM" id="SSF52172">
    <property type="entry name" value="CheY-like"/>
    <property type="match status" value="1"/>
</dbReference>
<dbReference type="Pfam" id="PF04397">
    <property type="entry name" value="LytTR"/>
    <property type="match status" value="1"/>
</dbReference>
<dbReference type="Pfam" id="PF00072">
    <property type="entry name" value="Response_reg"/>
    <property type="match status" value="1"/>
</dbReference>
<feature type="modified residue" description="4-aspartylphosphate" evidence="1">
    <location>
        <position position="56"/>
    </location>
</feature>
<gene>
    <name evidence="4" type="ORF">AAG747_24740</name>
</gene>
<dbReference type="SMART" id="SM00850">
    <property type="entry name" value="LytTR"/>
    <property type="match status" value="1"/>
</dbReference>
<keyword evidence="1" id="KW-0597">Phosphoprotein</keyword>
<dbReference type="PROSITE" id="PS50110">
    <property type="entry name" value="RESPONSE_REGULATORY"/>
    <property type="match status" value="1"/>
</dbReference>
<dbReference type="GO" id="GO:0000156">
    <property type="term" value="F:phosphorelay response regulator activity"/>
    <property type="evidence" value="ECO:0007669"/>
    <property type="project" value="InterPro"/>
</dbReference>
<feature type="domain" description="HTH LytTR-type" evidence="3">
    <location>
        <begin position="149"/>
        <end position="256"/>
    </location>
</feature>
<dbReference type="RefSeq" id="WP_346823934.1">
    <property type="nucleotide sequence ID" value="NZ_JBDKWZ010000020.1"/>
</dbReference>
<reference evidence="4 5" key="1">
    <citation type="submission" date="2024-04" db="EMBL/GenBank/DDBJ databases">
        <title>Novel genus in family Flammeovirgaceae.</title>
        <authorList>
            <person name="Nguyen T.H."/>
            <person name="Vuong T.Q."/>
            <person name="Le H."/>
            <person name="Kim S.-G."/>
        </authorList>
    </citation>
    <scope>NUCLEOTIDE SEQUENCE [LARGE SCALE GENOMIC DNA]</scope>
    <source>
        <strain evidence="4 5">JCM 23209</strain>
    </source>
</reference>
<evidence type="ECO:0000259" key="2">
    <source>
        <dbReference type="PROSITE" id="PS50110"/>
    </source>
</evidence>
<dbReference type="EMBL" id="JBDKWZ010000020">
    <property type="protein sequence ID" value="MEN7551153.1"/>
    <property type="molecule type" value="Genomic_DNA"/>
</dbReference>
<dbReference type="PANTHER" id="PTHR37299:SF1">
    <property type="entry name" value="STAGE 0 SPORULATION PROTEIN A HOMOLOG"/>
    <property type="match status" value="1"/>
</dbReference>
<dbReference type="InterPro" id="IPR007492">
    <property type="entry name" value="LytTR_DNA-bd_dom"/>
</dbReference>
<dbReference type="PANTHER" id="PTHR37299">
    <property type="entry name" value="TRANSCRIPTIONAL REGULATOR-RELATED"/>
    <property type="match status" value="1"/>
</dbReference>
<name>A0AAW9SB60_9BACT</name>
<dbReference type="Gene3D" id="3.40.50.2300">
    <property type="match status" value="1"/>
</dbReference>
<evidence type="ECO:0000313" key="4">
    <source>
        <dbReference type="EMBL" id="MEN7551153.1"/>
    </source>
</evidence>
<dbReference type="GO" id="GO:0003677">
    <property type="term" value="F:DNA binding"/>
    <property type="evidence" value="ECO:0007669"/>
    <property type="project" value="UniProtKB-KW"/>
</dbReference>
<sequence>MNVLIIEDEKPAAEKLERLLLKYDDSIVIQANLASVKAAVNWLEEKEDILDLIFMDIQLTDGLSFEIFKQIEIQKPIIFTTAFDEYALEAFRVNSIDYLLKPISFQSLSDSMKKLENIRHELSRREEVQSPSLEKLLEAFNQPKYTERFLVKLGDHIHSISTNQVICFYAEGRNTFLITTGQRKYILDHKLESLEEMLDPKVFFRVSRSFILHIERITDVMIYSNSRLRVFVDYDLDREIIVSREKVQAFKKWFGGM</sequence>
<dbReference type="SMART" id="SM00448">
    <property type="entry name" value="REC"/>
    <property type="match status" value="1"/>
</dbReference>
<feature type="domain" description="Response regulatory" evidence="2">
    <location>
        <begin position="2"/>
        <end position="116"/>
    </location>
</feature>